<name>A0A1E5IJ18_ENDTX</name>
<feature type="compositionally biased region" description="Basic and acidic residues" evidence="1">
    <location>
        <begin position="1"/>
        <end position="10"/>
    </location>
</feature>
<dbReference type="AlphaFoldDB" id="A0A1E5IJ18"/>
<protein>
    <recommendedName>
        <fullName evidence="4">Ribbon-helix-helix protein CopG domain-containing protein</fullName>
    </recommendedName>
</protein>
<dbReference type="SUPFAM" id="SSF47598">
    <property type="entry name" value="Ribbon-helix-helix"/>
    <property type="match status" value="1"/>
</dbReference>
<sequence length="65" mass="7395">MIKMNEENPPKKGRKPKTEAGATVGIYLKPETYKRIKAKAEIKYSSMSVIVRQAIKKMVEAEEKV</sequence>
<dbReference type="EMBL" id="LNVX01000462">
    <property type="protein sequence ID" value="OEG70123.1"/>
    <property type="molecule type" value="Genomic_DNA"/>
</dbReference>
<keyword evidence="3" id="KW-1185">Reference proteome</keyword>
<evidence type="ECO:0008006" key="4">
    <source>
        <dbReference type="Google" id="ProtNLM"/>
    </source>
</evidence>
<accession>A0A1E5IJ18</accession>
<gene>
    <name evidence="2" type="ORF">ATZ36_06035</name>
</gene>
<reference evidence="2 3" key="1">
    <citation type="submission" date="2015-11" db="EMBL/GenBank/DDBJ databases">
        <title>Evidence for parallel genomic evolution in an endosymbiosis of termite gut flagellates.</title>
        <authorList>
            <person name="Zheng H."/>
        </authorList>
    </citation>
    <scope>NUCLEOTIDE SEQUENCE [LARGE SCALE GENOMIC DNA]</scope>
    <source>
        <strain evidence="2 3">CET450</strain>
    </source>
</reference>
<dbReference type="InterPro" id="IPR010985">
    <property type="entry name" value="Ribbon_hlx_hlx"/>
</dbReference>
<comment type="caution">
    <text evidence="2">The sequence shown here is derived from an EMBL/GenBank/DDBJ whole genome shotgun (WGS) entry which is preliminary data.</text>
</comment>
<evidence type="ECO:0000313" key="3">
    <source>
        <dbReference type="Proteomes" id="UP000095237"/>
    </source>
</evidence>
<proteinExistence type="predicted"/>
<feature type="region of interest" description="Disordered" evidence="1">
    <location>
        <begin position="1"/>
        <end position="20"/>
    </location>
</feature>
<evidence type="ECO:0000256" key="1">
    <source>
        <dbReference type="SAM" id="MobiDB-lite"/>
    </source>
</evidence>
<evidence type="ECO:0000313" key="2">
    <source>
        <dbReference type="EMBL" id="OEG70123.1"/>
    </source>
</evidence>
<dbReference type="Proteomes" id="UP000095237">
    <property type="component" value="Unassembled WGS sequence"/>
</dbReference>
<dbReference type="GO" id="GO:0006355">
    <property type="term" value="P:regulation of DNA-templated transcription"/>
    <property type="evidence" value="ECO:0007669"/>
    <property type="project" value="InterPro"/>
</dbReference>
<organism evidence="2 3">
    <name type="scientific">Endomicrobium trichonymphae</name>
    <dbReference type="NCBI Taxonomy" id="1408204"/>
    <lineage>
        <taxon>Bacteria</taxon>
        <taxon>Pseudomonadati</taxon>
        <taxon>Elusimicrobiota</taxon>
        <taxon>Endomicrobiia</taxon>
        <taxon>Endomicrobiales</taxon>
        <taxon>Endomicrobiaceae</taxon>
        <taxon>Candidatus Endomicrobiellum</taxon>
    </lineage>
</organism>